<feature type="binding site" evidence="7">
    <location>
        <position position="141"/>
    </location>
    <ligand>
        <name>Ca(2+)</name>
        <dbReference type="ChEBI" id="CHEBI:29108"/>
        <label>3</label>
    </ligand>
</feature>
<dbReference type="InterPro" id="IPR006026">
    <property type="entry name" value="Peptidase_Metallo"/>
</dbReference>
<keyword evidence="3 7" id="KW-0479">Metal-binding</keyword>
<comment type="cofactor">
    <cofactor evidence="7">
        <name>Zn(2+)</name>
        <dbReference type="ChEBI" id="CHEBI:29105"/>
    </cofactor>
    <text evidence="7">Binds 2 Zn(2+) ions per subunit.</text>
</comment>
<dbReference type="Gene3D" id="3.40.390.10">
    <property type="entry name" value="Collagenase (Catalytic Domain)"/>
    <property type="match status" value="1"/>
</dbReference>
<dbReference type="SUPFAM" id="SSF55486">
    <property type="entry name" value="Metalloproteases ('zincins'), catalytic domain"/>
    <property type="match status" value="1"/>
</dbReference>
<evidence type="ECO:0000256" key="6">
    <source>
        <dbReference type="ARBA" id="ARBA00023049"/>
    </source>
</evidence>
<dbReference type="PANTHER" id="PTHR10201:SF323">
    <property type="entry name" value="MATRIX METALLOPROTEINASE-21"/>
    <property type="match status" value="1"/>
</dbReference>
<evidence type="ECO:0000259" key="8">
    <source>
        <dbReference type="SMART" id="SM00235"/>
    </source>
</evidence>
<evidence type="ECO:0000256" key="1">
    <source>
        <dbReference type="ARBA" id="ARBA00010370"/>
    </source>
</evidence>
<keyword evidence="2" id="KW-0645">Protease</keyword>
<evidence type="ECO:0000256" key="7">
    <source>
        <dbReference type="PIRSR" id="PIRSR621190-2"/>
    </source>
</evidence>
<keyword evidence="6" id="KW-0482">Metalloprotease</keyword>
<keyword evidence="5 7" id="KW-0862">Zinc</keyword>
<protein>
    <recommendedName>
        <fullName evidence="8">Peptidase metallopeptidase domain-containing protein</fullName>
    </recommendedName>
</protein>
<dbReference type="Proteomes" id="UP000663868">
    <property type="component" value="Unassembled WGS sequence"/>
</dbReference>
<evidence type="ECO:0000256" key="4">
    <source>
        <dbReference type="ARBA" id="ARBA00022801"/>
    </source>
</evidence>
<dbReference type="InterPro" id="IPR001818">
    <property type="entry name" value="Pept_M10_metallopeptidase"/>
</dbReference>
<dbReference type="PANTHER" id="PTHR10201">
    <property type="entry name" value="MATRIX METALLOPROTEINASE"/>
    <property type="match status" value="1"/>
</dbReference>
<evidence type="ECO:0000256" key="2">
    <source>
        <dbReference type="ARBA" id="ARBA00022670"/>
    </source>
</evidence>
<feature type="binding site" evidence="7">
    <location>
        <position position="101"/>
    </location>
    <ligand>
        <name>Ca(2+)</name>
        <dbReference type="ChEBI" id="CHEBI:29108"/>
        <label>2</label>
    </ligand>
</feature>
<dbReference type="Proteomes" id="UP000663860">
    <property type="component" value="Unassembled WGS sequence"/>
</dbReference>
<comment type="similarity">
    <text evidence="1">Belongs to the peptidase M10A family.</text>
</comment>
<dbReference type="PRINTS" id="PR00138">
    <property type="entry name" value="MATRIXIN"/>
</dbReference>
<accession>A0A820CR86</accession>
<feature type="binding site" evidence="7">
    <location>
        <position position="178"/>
    </location>
    <ligand>
        <name>Zn(2+)</name>
        <dbReference type="ChEBI" id="CHEBI:29105"/>
        <label>2</label>
        <note>catalytic</note>
    </ligand>
</feature>
<dbReference type="EMBL" id="CAJOBB010008946">
    <property type="protein sequence ID" value="CAF4218162.1"/>
    <property type="molecule type" value="Genomic_DNA"/>
</dbReference>
<dbReference type="CDD" id="cd04278">
    <property type="entry name" value="ZnMc_MMP"/>
    <property type="match status" value="1"/>
</dbReference>
<evidence type="ECO:0000313" key="9">
    <source>
        <dbReference type="EMBL" id="CAF1476623.1"/>
    </source>
</evidence>
<dbReference type="InterPro" id="IPR024079">
    <property type="entry name" value="MetalloPept_cat_dom_sf"/>
</dbReference>
<keyword evidence="4" id="KW-0378">Hydrolase</keyword>
<organism evidence="10 11">
    <name type="scientific">Adineta steineri</name>
    <dbReference type="NCBI Taxonomy" id="433720"/>
    <lineage>
        <taxon>Eukaryota</taxon>
        <taxon>Metazoa</taxon>
        <taxon>Spiralia</taxon>
        <taxon>Gnathifera</taxon>
        <taxon>Rotifera</taxon>
        <taxon>Eurotatoria</taxon>
        <taxon>Bdelloidea</taxon>
        <taxon>Adinetida</taxon>
        <taxon>Adinetidae</taxon>
        <taxon>Adineta</taxon>
    </lineage>
</organism>
<feature type="binding site" evidence="7">
    <location>
        <position position="141"/>
    </location>
    <ligand>
        <name>Ca(2+)</name>
        <dbReference type="ChEBI" id="CHEBI:29108"/>
        <label>1</label>
    </ligand>
</feature>
<feature type="binding site" evidence="7">
    <location>
        <position position="160"/>
    </location>
    <ligand>
        <name>Zn(2+)</name>
        <dbReference type="ChEBI" id="CHEBI:29105"/>
        <label>2</label>
        <note>catalytic</note>
    </ligand>
</feature>
<proteinExistence type="inferred from homology"/>
<name>A0A820CR86_9BILA</name>
<reference evidence="10" key="1">
    <citation type="submission" date="2021-02" db="EMBL/GenBank/DDBJ databases">
        <authorList>
            <person name="Nowell W R."/>
        </authorList>
    </citation>
    <scope>NUCLEOTIDE SEQUENCE</scope>
</reference>
<feature type="binding site" evidence="7">
    <location>
        <position position="170"/>
    </location>
    <ligand>
        <name>Zn(2+)</name>
        <dbReference type="ChEBI" id="CHEBI:29105"/>
        <label>2</label>
        <note>catalytic</note>
    </ligand>
</feature>
<evidence type="ECO:0000256" key="3">
    <source>
        <dbReference type="ARBA" id="ARBA00022723"/>
    </source>
</evidence>
<evidence type="ECO:0000256" key="5">
    <source>
        <dbReference type="ARBA" id="ARBA00022833"/>
    </source>
</evidence>
<dbReference type="InterPro" id="IPR021190">
    <property type="entry name" value="Pept_M10A"/>
</dbReference>
<feature type="binding site" evidence="7">
    <location>
        <position position="118"/>
    </location>
    <ligand>
        <name>Ca(2+)</name>
        <dbReference type="ChEBI" id="CHEBI:29108"/>
        <label>3</label>
    </ligand>
</feature>
<dbReference type="GO" id="GO:0031012">
    <property type="term" value="C:extracellular matrix"/>
    <property type="evidence" value="ECO:0007669"/>
    <property type="project" value="InterPro"/>
</dbReference>
<feature type="binding site" evidence="7">
    <location>
        <position position="164"/>
    </location>
    <ligand>
        <name>Zn(2+)</name>
        <dbReference type="ChEBI" id="CHEBI:29105"/>
        <label>2</label>
        <note>catalytic</note>
    </ligand>
</feature>
<feature type="binding site" evidence="7">
    <location>
        <position position="119"/>
    </location>
    <ligand>
        <name>Ca(2+)</name>
        <dbReference type="ChEBI" id="CHEBI:29108"/>
        <label>3</label>
    </ligand>
</feature>
<feature type="non-terminal residue" evidence="10">
    <location>
        <position position="1"/>
    </location>
</feature>
<feature type="binding site" evidence="7">
    <location>
        <position position="111"/>
    </location>
    <ligand>
        <name>Zn(2+)</name>
        <dbReference type="ChEBI" id="CHEBI:29105"/>
        <label>1</label>
    </ligand>
</feature>
<evidence type="ECO:0000313" key="11">
    <source>
        <dbReference type="Proteomes" id="UP000663868"/>
    </source>
</evidence>
<feature type="binding site" description="in inhibited form" evidence="7">
    <location>
        <position position="35"/>
    </location>
    <ligand>
        <name>Zn(2+)</name>
        <dbReference type="ChEBI" id="CHEBI:29105"/>
        <label>2</label>
        <note>catalytic</note>
    </ligand>
</feature>
<dbReference type="GO" id="GO:0004222">
    <property type="term" value="F:metalloendopeptidase activity"/>
    <property type="evidence" value="ECO:0007669"/>
    <property type="project" value="InterPro"/>
</dbReference>
<comment type="cofactor">
    <cofactor evidence="7">
        <name>Ca(2+)</name>
        <dbReference type="ChEBI" id="CHEBI:29108"/>
    </cofactor>
    <text evidence="7">Can bind about 5 Ca(2+) ions per subunit.</text>
</comment>
<gene>
    <name evidence="9" type="ORF">IZO911_LOCUS43758</name>
    <name evidence="10" type="ORF">KXQ929_LOCUS41044</name>
</gene>
<feature type="domain" description="Peptidase metallopeptidase" evidence="8">
    <location>
        <begin position="46"/>
        <end position="215"/>
    </location>
</feature>
<keyword evidence="7" id="KW-0106">Calcium</keyword>
<evidence type="ECO:0000313" key="10">
    <source>
        <dbReference type="EMBL" id="CAF4218162.1"/>
    </source>
</evidence>
<dbReference type="Pfam" id="PF00413">
    <property type="entry name" value="Peptidase_M10"/>
    <property type="match status" value="1"/>
</dbReference>
<dbReference type="SMART" id="SM00235">
    <property type="entry name" value="ZnMc"/>
    <property type="match status" value="1"/>
</dbReference>
<dbReference type="AlphaFoldDB" id="A0A820CR86"/>
<dbReference type="GO" id="GO:0006508">
    <property type="term" value="P:proteolysis"/>
    <property type="evidence" value="ECO:0007669"/>
    <property type="project" value="UniProtKB-KW"/>
</dbReference>
<dbReference type="InterPro" id="IPR033739">
    <property type="entry name" value="M10A_MMP"/>
</dbReference>
<dbReference type="GO" id="GO:0008270">
    <property type="term" value="F:zinc ion binding"/>
    <property type="evidence" value="ECO:0007669"/>
    <property type="project" value="InterPro"/>
</dbReference>
<dbReference type="EMBL" id="CAJNOE010002286">
    <property type="protein sequence ID" value="CAF1476623.1"/>
    <property type="molecule type" value="Genomic_DNA"/>
</dbReference>
<comment type="caution">
    <text evidence="10">The sequence shown here is derived from an EMBL/GenBank/DDBJ whole genome shotgun (WGS) entry which is preliminary data.</text>
</comment>
<sequence>LIHNSFLKKSEVKLKSSATRKSDKEIEATTKIPRCGIRDSPLMYSLETQWKKKSFTWKLLDGDHPSYGTGRTRAQIQDAFNDWARYAPLTFREVSQYDEADFELAFIHRIHDPIRRFDGPGGILAYAFLPPSGEIRFEAEEPWTDDYTKTGFNLRLVATHVIGHALGLGHSNNPSSIMFERYQLFQPHELLPRDVSNNIHFSFIDRAGIQALYGLRSTPRRTYPTTTRRITTRWPTRYIPTSSWRTVSYWPTTVWRATRYSPTTTRRTVRYRFTTTSRKTRYRTTTQWTTKYNLTITMRTTRYKTKTTLKPTKYKSTTKLRTIKYKPTTIKTTKKTKTKSTTAKIQKMLITTLPVTESKVTPKEIEESKKVTTTTTKSIPNKSKLTTVDRATEKSTETTTVLPIRKITTVIEQIKTLSTKTVAASNITTKLLQRTSTIVSEKVKILTTTPLIATKNNTNAQQNI</sequence>